<feature type="signal peptide" evidence="2">
    <location>
        <begin position="1"/>
        <end position="20"/>
    </location>
</feature>
<keyword evidence="1" id="KW-0472">Membrane</keyword>
<dbReference type="EMBL" id="FOLX01000001">
    <property type="protein sequence ID" value="SFC16314.1"/>
    <property type="molecule type" value="Genomic_DNA"/>
</dbReference>
<keyword evidence="2" id="KW-0732">Signal</keyword>
<keyword evidence="1" id="KW-1133">Transmembrane helix</keyword>
<feature type="chain" id="PRO_5014146653" evidence="2">
    <location>
        <begin position="21"/>
        <end position="68"/>
    </location>
</feature>
<gene>
    <name evidence="3" type="ORF">SAMN05421762_0037</name>
</gene>
<evidence type="ECO:0000313" key="3">
    <source>
        <dbReference type="EMBL" id="SFC16314.1"/>
    </source>
</evidence>
<keyword evidence="1" id="KW-0812">Transmembrane</keyword>
<organism evidence="3 4">
    <name type="scientific">Pseudooceanicola nitratireducens</name>
    <dbReference type="NCBI Taxonomy" id="517719"/>
    <lineage>
        <taxon>Bacteria</taxon>
        <taxon>Pseudomonadati</taxon>
        <taxon>Pseudomonadota</taxon>
        <taxon>Alphaproteobacteria</taxon>
        <taxon>Rhodobacterales</taxon>
        <taxon>Paracoccaceae</taxon>
        <taxon>Pseudooceanicola</taxon>
    </lineage>
</organism>
<reference evidence="3 4" key="1">
    <citation type="submission" date="2016-10" db="EMBL/GenBank/DDBJ databases">
        <authorList>
            <person name="de Groot N.N."/>
        </authorList>
    </citation>
    <scope>NUCLEOTIDE SEQUENCE [LARGE SCALE GENOMIC DNA]</scope>
    <source>
        <strain evidence="3 4">DSM 29619</strain>
    </source>
</reference>
<protein>
    <submittedName>
        <fullName evidence="3">Uncharacterized protein</fullName>
    </submittedName>
</protein>
<keyword evidence="4" id="KW-1185">Reference proteome</keyword>
<evidence type="ECO:0000313" key="4">
    <source>
        <dbReference type="Proteomes" id="UP000231644"/>
    </source>
</evidence>
<dbReference type="AlphaFoldDB" id="A0A1I1GXB5"/>
<evidence type="ECO:0000256" key="2">
    <source>
        <dbReference type="SAM" id="SignalP"/>
    </source>
</evidence>
<evidence type="ECO:0000256" key="1">
    <source>
        <dbReference type="SAM" id="Phobius"/>
    </source>
</evidence>
<dbReference type="STRING" id="517719.SAMN05421762_0037"/>
<accession>A0A1I1GXB5</accession>
<proteinExistence type="predicted"/>
<name>A0A1I1GXB5_9RHOB</name>
<feature type="transmembrane region" description="Helical" evidence="1">
    <location>
        <begin position="36"/>
        <end position="62"/>
    </location>
</feature>
<dbReference type="Proteomes" id="UP000231644">
    <property type="component" value="Unassembled WGS sequence"/>
</dbReference>
<sequence length="68" mass="6279">MKRIAALSLVAALAATGASAENATVKADKPTVSTQAGLALSGMAPAAAVVGLAVIATAIAAADASSGT</sequence>
<dbReference type="RefSeq" id="WP_093448623.1">
    <property type="nucleotide sequence ID" value="NZ_BAABWI010000001.1"/>
</dbReference>